<feature type="region of interest" description="Disordered" evidence="3">
    <location>
        <begin position="104"/>
        <end position="129"/>
    </location>
</feature>
<evidence type="ECO:0000256" key="1">
    <source>
        <dbReference type="ARBA" id="ARBA00006908"/>
    </source>
</evidence>
<dbReference type="Pfam" id="PF05996">
    <property type="entry name" value="Fe_bilin_red"/>
    <property type="match status" value="1"/>
</dbReference>
<dbReference type="GO" id="GO:0010024">
    <property type="term" value="P:phytochromobilin biosynthetic process"/>
    <property type="evidence" value="ECO:0007669"/>
    <property type="project" value="InterPro"/>
</dbReference>
<evidence type="ECO:0000256" key="3">
    <source>
        <dbReference type="SAM" id="MobiDB-lite"/>
    </source>
</evidence>
<name>A0A7S1KF26_9ALVE</name>
<feature type="chain" id="PRO_5030688646" description="15,16-dihydrobiliverdin:ferredoxin oxidoreductase" evidence="4">
    <location>
        <begin position="23"/>
        <end position="351"/>
    </location>
</feature>
<dbReference type="AlphaFoldDB" id="A0A7S1KF26"/>
<dbReference type="GO" id="GO:0016636">
    <property type="term" value="F:oxidoreductase activity, acting on the CH-CH group of donors, iron-sulfur protein as acceptor"/>
    <property type="evidence" value="ECO:0007669"/>
    <property type="project" value="InterPro"/>
</dbReference>
<reference evidence="5" key="1">
    <citation type="submission" date="2021-01" db="EMBL/GenBank/DDBJ databases">
        <authorList>
            <person name="Corre E."/>
            <person name="Pelletier E."/>
            <person name="Niang G."/>
            <person name="Scheremetjew M."/>
            <person name="Finn R."/>
            <person name="Kale V."/>
            <person name="Holt S."/>
            <person name="Cochrane G."/>
            <person name="Meng A."/>
            <person name="Brown T."/>
            <person name="Cohen L."/>
        </authorList>
    </citation>
    <scope>NUCLEOTIDE SEQUENCE</scope>
    <source>
        <strain evidence="5">CCMP3346</strain>
    </source>
</reference>
<dbReference type="EMBL" id="HBGB01046117">
    <property type="protein sequence ID" value="CAD9072046.1"/>
    <property type="molecule type" value="Transcribed_RNA"/>
</dbReference>
<feature type="signal peptide" evidence="4">
    <location>
        <begin position="1"/>
        <end position="22"/>
    </location>
</feature>
<evidence type="ECO:0000256" key="2">
    <source>
        <dbReference type="ARBA" id="ARBA00023002"/>
    </source>
</evidence>
<comment type="similarity">
    <text evidence="1">Belongs to the HY2 family.</text>
</comment>
<dbReference type="PANTHER" id="PTHR34557">
    <property type="entry name" value="PHYTOCHROMOBILIN:FERREDOXIN OXIDOREDUCTASE, CHLOROPLASTIC"/>
    <property type="match status" value="1"/>
</dbReference>
<sequence>MMLAAVLQLIVFSAVLIVHVSAFTPSHPLASPCPRRHPSAQAAATPSGAPMVAPFLSTTPSSVPLPHFPLEPLVPSSGPLLYDAFVAVQLQKMSALEGLTGVPLPPELAQRESDKTVVEDDGESGTRRPHVRISSACFSSKQFRKIRMTYFDSGAKGFEVFNSLWYPSFSLGADIPPPLLGVDLIKLSDSKYLQVIDAQPLTSPPQDTESAPAYRSFFERLRRSRDRNYVGLTGRMSARHYDEKRYFSSSMLYGRFEDASHVAALLFPAFCEYLSTYLDMVGSLRPCSSTSVVERNEAMQRGYDEYSAVRDPVQPVLAAFFGHEWAERYVHDFLFDLSSSTSREAREAVEG</sequence>
<accession>A0A7S1KF26</accession>
<proteinExistence type="inferred from homology"/>
<dbReference type="Gene3D" id="3.40.1500.20">
    <property type="match status" value="1"/>
</dbReference>
<feature type="compositionally biased region" description="Basic and acidic residues" evidence="3">
    <location>
        <begin position="109"/>
        <end position="118"/>
    </location>
</feature>
<gene>
    <name evidence="5" type="ORF">VBRA1451_LOCUS27129</name>
</gene>
<organism evidence="5">
    <name type="scientific">Vitrella brassicaformis</name>
    <dbReference type="NCBI Taxonomy" id="1169539"/>
    <lineage>
        <taxon>Eukaryota</taxon>
        <taxon>Sar</taxon>
        <taxon>Alveolata</taxon>
        <taxon>Colpodellida</taxon>
        <taxon>Vitrellaceae</taxon>
        <taxon>Vitrella</taxon>
    </lineage>
</organism>
<dbReference type="InterPro" id="IPR009249">
    <property type="entry name" value="Ferredoxin-dep_bilin_Rdtase"/>
</dbReference>
<evidence type="ECO:0008006" key="6">
    <source>
        <dbReference type="Google" id="ProtNLM"/>
    </source>
</evidence>
<dbReference type="PANTHER" id="PTHR34557:SF1">
    <property type="entry name" value="PHYTOCHROMOBILIN:FERREDOXIN OXIDOREDUCTASE, CHLOROPLASTIC"/>
    <property type="match status" value="1"/>
</dbReference>
<keyword evidence="2" id="KW-0560">Oxidoreductase</keyword>
<evidence type="ECO:0000313" key="5">
    <source>
        <dbReference type="EMBL" id="CAD9072046.1"/>
    </source>
</evidence>
<evidence type="ECO:0000256" key="4">
    <source>
        <dbReference type="SAM" id="SignalP"/>
    </source>
</evidence>
<protein>
    <recommendedName>
        <fullName evidence="6">15,16-dihydrobiliverdin:ferredoxin oxidoreductase</fullName>
    </recommendedName>
</protein>
<keyword evidence="4" id="KW-0732">Signal</keyword>
<dbReference type="GO" id="GO:0050897">
    <property type="term" value="F:cobalt ion binding"/>
    <property type="evidence" value="ECO:0007669"/>
    <property type="project" value="InterPro"/>
</dbReference>